<protein>
    <submittedName>
        <fullName evidence="6">Uncharacterized protein</fullName>
    </submittedName>
</protein>
<keyword evidence="3 5" id="KW-1133">Transmembrane helix</keyword>
<evidence type="ECO:0000256" key="2">
    <source>
        <dbReference type="ARBA" id="ARBA00022692"/>
    </source>
</evidence>
<dbReference type="PANTHER" id="PTHR31465">
    <property type="entry name" value="PROTEIN RTA1-RELATED"/>
    <property type="match status" value="1"/>
</dbReference>
<keyword evidence="7" id="KW-1185">Reference proteome</keyword>
<evidence type="ECO:0000313" key="7">
    <source>
        <dbReference type="Proteomes" id="UP001210925"/>
    </source>
</evidence>
<feature type="transmembrane region" description="Helical" evidence="5">
    <location>
        <begin position="45"/>
        <end position="62"/>
    </location>
</feature>
<dbReference type="GO" id="GO:0016020">
    <property type="term" value="C:membrane"/>
    <property type="evidence" value="ECO:0007669"/>
    <property type="project" value="UniProtKB-SubCell"/>
</dbReference>
<dbReference type="EMBL" id="JADGKB010000313">
    <property type="protein sequence ID" value="KAJ3250082.1"/>
    <property type="molecule type" value="Genomic_DNA"/>
</dbReference>
<dbReference type="PANTHER" id="PTHR31465:SF1">
    <property type="entry name" value="PROTEIN RTA1-RELATED"/>
    <property type="match status" value="1"/>
</dbReference>
<evidence type="ECO:0000256" key="4">
    <source>
        <dbReference type="ARBA" id="ARBA00023136"/>
    </source>
</evidence>
<accession>A0AAD5U9N2</accession>
<dbReference type="Pfam" id="PF04479">
    <property type="entry name" value="RTA1"/>
    <property type="match status" value="1"/>
</dbReference>
<evidence type="ECO:0000256" key="1">
    <source>
        <dbReference type="ARBA" id="ARBA00004141"/>
    </source>
</evidence>
<sequence length="180" mass="19430">DGSINYAYTAFGEKPNKNLAYMASCVNFIIGFAHLYLSVRYKAKFMIALILGTFFEGLGYATRIGSINNPFDIGMFAGQQSLIVISPVFICATQYVILGKLINCVDSKLSPIPPKWIASLFVSSDILSFIIQGAGSGVLLSSPSLFDTGLKLLMVGLVIQAISFVAYLGIAGVFYRRASL</sequence>
<keyword evidence="2 5" id="KW-0812">Transmembrane</keyword>
<feature type="non-terminal residue" evidence="6">
    <location>
        <position position="1"/>
    </location>
</feature>
<feature type="transmembrane region" description="Helical" evidence="5">
    <location>
        <begin position="152"/>
        <end position="175"/>
    </location>
</feature>
<gene>
    <name evidence="6" type="ORF">HK103_004090</name>
</gene>
<feature type="transmembrane region" description="Helical" evidence="5">
    <location>
        <begin position="117"/>
        <end position="140"/>
    </location>
</feature>
<comment type="caution">
    <text evidence="6">The sequence shown here is derived from an EMBL/GenBank/DDBJ whole genome shotgun (WGS) entry which is preliminary data.</text>
</comment>
<reference evidence="6" key="1">
    <citation type="submission" date="2020-05" db="EMBL/GenBank/DDBJ databases">
        <title>Phylogenomic resolution of chytrid fungi.</title>
        <authorList>
            <person name="Stajich J.E."/>
            <person name="Amses K."/>
            <person name="Simmons R."/>
            <person name="Seto K."/>
            <person name="Myers J."/>
            <person name="Bonds A."/>
            <person name="Quandt C.A."/>
            <person name="Barry K."/>
            <person name="Liu P."/>
            <person name="Grigoriev I."/>
            <person name="Longcore J.E."/>
            <person name="James T.Y."/>
        </authorList>
    </citation>
    <scope>NUCLEOTIDE SEQUENCE</scope>
    <source>
        <strain evidence="6">PLAUS21</strain>
    </source>
</reference>
<keyword evidence="4 5" id="KW-0472">Membrane</keyword>
<dbReference type="InterPro" id="IPR007568">
    <property type="entry name" value="RTA1"/>
</dbReference>
<feature type="transmembrane region" description="Helical" evidence="5">
    <location>
        <begin position="20"/>
        <end position="38"/>
    </location>
</feature>
<proteinExistence type="predicted"/>
<dbReference type="AlphaFoldDB" id="A0AAD5U9N2"/>
<organism evidence="6 7">
    <name type="scientific">Boothiomyces macroporosus</name>
    <dbReference type="NCBI Taxonomy" id="261099"/>
    <lineage>
        <taxon>Eukaryota</taxon>
        <taxon>Fungi</taxon>
        <taxon>Fungi incertae sedis</taxon>
        <taxon>Chytridiomycota</taxon>
        <taxon>Chytridiomycota incertae sedis</taxon>
        <taxon>Chytridiomycetes</taxon>
        <taxon>Rhizophydiales</taxon>
        <taxon>Terramycetaceae</taxon>
        <taxon>Boothiomyces</taxon>
    </lineage>
</organism>
<comment type="subcellular location">
    <subcellularLocation>
        <location evidence="1">Membrane</location>
        <topology evidence="1">Multi-pass membrane protein</topology>
    </subcellularLocation>
</comment>
<feature type="transmembrane region" description="Helical" evidence="5">
    <location>
        <begin position="82"/>
        <end position="105"/>
    </location>
</feature>
<evidence type="ECO:0000256" key="3">
    <source>
        <dbReference type="ARBA" id="ARBA00022989"/>
    </source>
</evidence>
<evidence type="ECO:0000256" key="5">
    <source>
        <dbReference type="SAM" id="Phobius"/>
    </source>
</evidence>
<dbReference type="Proteomes" id="UP001210925">
    <property type="component" value="Unassembled WGS sequence"/>
</dbReference>
<name>A0AAD5U9N2_9FUNG</name>
<evidence type="ECO:0000313" key="6">
    <source>
        <dbReference type="EMBL" id="KAJ3250082.1"/>
    </source>
</evidence>